<name>A0A2V2N306_9EURY</name>
<feature type="transmembrane region" description="Helical" evidence="5">
    <location>
        <begin position="498"/>
        <end position="525"/>
    </location>
</feature>
<evidence type="ECO:0000313" key="8">
    <source>
        <dbReference type="Proteomes" id="UP000245657"/>
    </source>
</evidence>
<gene>
    <name evidence="7" type="ORF">DK846_04485</name>
</gene>
<dbReference type="GO" id="GO:0016020">
    <property type="term" value="C:membrane"/>
    <property type="evidence" value="ECO:0007669"/>
    <property type="project" value="UniProtKB-SubCell"/>
</dbReference>
<evidence type="ECO:0000256" key="1">
    <source>
        <dbReference type="ARBA" id="ARBA00004141"/>
    </source>
</evidence>
<evidence type="ECO:0000256" key="5">
    <source>
        <dbReference type="SAM" id="Phobius"/>
    </source>
</evidence>
<dbReference type="Pfam" id="PF12698">
    <property type="entry name" value="ABC2_membrane_3"/>
    <property type="match status" value="1"/>
</dbReference>
<feature type="transmembrane region" description="Helical" evidence="5">
    <location>
        <begin position="244"/>
        <end position="265"/>
    </location>
</feature>
<feature type="transmembrane region" description="Helical" evidence="5">
    <location>
        <begin position="314"/>
        <end position="337"/>
    </location>
</feature>
<feature type="transmembrane region" description="Helical" evidence="5">
    <location>
        <begin position="286"/>
        <end position="308"/>
    </location>
</feature>
<feature type="transmembrane region" description="Helical" evidence="5">
    <location>
        <begin position="433"/>
        <end position="458"/>
    </location>
</feature>
<evidence type="ECO:0000313" key="7">
    <source>
        <dbReference type="EMBL" id="PWR74532.1"/>
    </source>
</evidence>
<feature type="transmembrane region" description="Helical" evidence="5">
    <location>
        <begin position="394"/>
        <end position="413"/>
    </location>
</feature>
<dbReference type="OrthoDB" id="106980at2157"/>
<evidence type="ECO:0000256" key="3">
    <source>
        <dbReference type="ARBA" id="ARBA00022989"/>
    </source>
</evidence>
<accession>A0A2V2N306</accession>
<protein>
    <submittedName>
        <fullName evidence="7">PrsW family intramembrane metalloprotease</fullName>
    </submittedName>
</protein>
<keyword evidence="4 5" id="KW-0472">Membrane</keyword>
<feature type="transmembrane region" description="Helical" evidence="5">
    <location>
        <begin position="464"/>
        <end position="486"/>
    </location>
</feature>
<sequence length="606" mass="68131">MQMLHQLFTISRWEVKRFFTTMSRDLLPISVILLILLVLVSGFAAQRGMHLQDGLYRIGIDSPTYLEIIGNDPRYTVYDTSNLYGVTPQKAGTDLKIQTGTILRTPGEKGKAAQKSFERDYQAYSDRIYQQQKDLFAAYPLWIQNEYVSSELNFLATQTGQQIGIPGQAYNEAPEPDLPVEEVTPPVSSVPVDSEELRMSLAEQMRNDQEQVSRYTGIFSKADTTQIPYKVPSLLSPPLPFDTIIFIFVFIFPLYFTSQFFMMSIMNERTLRQGEALIAAPIKPEILIFGKMLPYAIGMILLASAILFAVHTDIIAILPLIPVILFFLAFALFIGMVSRSFKELSFISIFFSTIATSYLFFPSLFANVHIVSLLSPVTLVVYVIQGTGYTLMEYLYATSLFYLTSFIIFGICIKNFREEQLFTESSMVSKVRLYLAGLIQPRHWWFSLFIIGLISIPFVLMAQMMYLVLFFNLPMPFSLILIMLLAAFTEEMAKGAGIIALITAMPGFLNARILVIASALIALGFLVGEKLLLFVTISQISDSVFGAALFLSIGMLWMPFLLHTVGVCITGALVLYKGPKALPFGLALATAVHLTYNLYMLRGWLW</sequence>
<dbReference type="GO" id="GO:0006508">
    <property type="term" value="P:proteolysis"/>
    <property type="evidence" value="ECO:0007669"/>
    <property type="project" value="UniProtKB-KW"/>
</dbReference>
<dbReference type="GO" id="GO:0140359">
    <property type="term" value="F:ABC-type transporter activity"/>
    <property type="evidence" value="ECO:0007669"/>
    <property type="project" value="InterPro"/>
</dbReference>
<comment type="subcellular location">
    <subcellularLocation>
        <location evidence="1">Membrane</location>
        <topology evidence="1">Multi-pass membrane protein</topology>
    </subcellularLocation>
</comment>
<dbReference type="GO" id="GO:0008237">
    <property type="term" value="F:metallopeptidase activity"/>
    <property type="evidence" value="ECO:0007669"/>
    <property type="project" value="UniProtKB-KW"/>
</dbReference>
<dbReference type="EMBL" id="QGMY01000002">
    <property type="protein sequence ID" value="PWR74532.1"/>
    <property type="molecule type" value="Genomic_DNA"/>
</dbReference>
<reference evidence="7 8" key="1">
    <citation type="submission" date="2018-05" db="EMBL/GenBank/DDBJ databases">
        <title>Draft genome of Methanospirillum lacunae Ki8-1.</title>
        <authorList>
            <person name="Dueholm M.S."/>
            <person name="Nielsen P.H."/>
            <person name="Bakmann L.F."/>
            <person name="Otzen D.E."/>
        </authorList>
    </citation>
    <scope>NUCLEOTIDE SEQUENCE [LARGE SCALE GENOMIC DNA]</scope>
    <source>
        <strain evidence="7 8">Ki8-1</strain>
    </source>
</reference>
<keyword evidence="7" id="KW-0378">Hydrolase</keyword>
<organism evidence="7 8">
    <name type="scientific">Methanospirillum lacunae</name>
    <dbReference type="NCBI Taxonomy" id="668570"/>
    <lineage>
        <taxon>Archaea</taxon>
        <taxon>Methanobacteriati</taxon>
        <taxon>Methanobacteriota</taxon>
        <taxon>Stenosarchaea group</taxon>
        <taxon>Methanomicrobia</taxon>
        <taxon>Methanomicrobiales</taxon>
        <taxon>Methanospirillaceae</taxon>
        <taxon>Methanospirillum</taxon>
    </lineage>
</organism>
<dbReference type="AlphaFoldDB" id="A0A2V2N306"/>
<keyword evidence="3 5" id="KW-1133">Transmembrane helix</keyword>
<comment type="caution">
    <text evidence="7">The sequence shown here is derived from an EMBL/GenBank/DDBJ whole genome shotgun (WGS) entry which is preliminary data.</text>
</comment>
<dbReference type="InterPro" id="IPR013525">
    <property type="entry name" value="ABC2_TM"/>
</dbReference>
<feature type="transmembrane region" description="Helical" evidence="5">
    <location>
        <begin position="349"/>
        <end position="374"/>
    </location>
</feature>
<keyword evidence="2 5" id="KW-0812">Transmembrane</keyword>
<keyword evidence="7" id="KW-0645">Protease</keyword>
<feature type="transmembrane region" description="Helical" evidence="5">
    <location>
        <begin position="560"/>
        <end position="576"/>
    </location>
</feature>
<feature type="transmembrane region" description="Helical" evidence="5">
    <location>
        <begin position="582"/>
        <end position="601"/>
    </location>
</feature>
<keyword evidence="8" id="KW-1185">Reference proteome</keyword>
<evidence type="ECO:0000259" key="6">
    <source>
        <dbReference type="Pfam" id="PF12698"/>
    </source>
</evidence>
<dbReference type="Proteomes" id="UP000245657">
    <property type="component" value="Unassembled WGS sequence"/>
</dbReference>
<evidence type="ECO:0000256" key="2">
    <source>
        <dbReference type="ARBA" id="ARBA00022692"/>
    </source>
</evidence>
<evidence type="ECO:0000256" key="4">
    <source>
        <dbReference type="ARBA" id="ARBA00023136"/>
    </source>
</evidence>
<proteinExistence type="predicted"/>
<feature type="domain" description="ABC-2 type transporter transmembrane" evidence="6">
    <location>
        <begin position="27"/>
        <end position="412"/>
    </location>
</feature>
<keyword evidence="7" id="KW-0482">Metalloprotease</keyword>